<dbReference type="PANTHER" id="PTHR47706:SF1">
    <property type="entry name" value="CIPA-LIKE, PUTATIVE (AFU_ORTHOLOGUE AFUA_1G12460)-RELATED"/>
    <property type="match status" value="1"/>
</dbReference>
<dbReference type="InterPro" id="IPR051609">
    <property type="entry name" value="NmrA/Isoflavone_reductase-like"/>
</dbReference>
<proteinExistence type="predicted"/>
<keyword evidence="5" id="KW-1185">Reference proteome</keyword>
<dbReference type="InterPro" id="IPR045312">
    <property type="entry name" value="PCBER-like"/>
</dbReference>
<feature type="domain" description="NmrA-like" evidence="3">
    <location>
        <begin position="6"/>
        <end position="229"/>
    </location>
</feature>
<evidence type="ECO:0000313" key="4">
    <source>
        <dbReference type="EMBL" id="KAL2842002.1"/>
    </source>
</evidence>
<evidence type="ECO:0000259" key="3">
    <source>
        <dbReference type="Pfam" id="PF05368"/>
    </source>
</evidence>
<comment type="caution">
    <text evidence="4">The sequence shown here is derived from an EMBL/GenBank/DDBJ whole genome shotgun (WGS) entry which is preliminary data.</text>
</comment>
<evidence type="ECO:0000256" key="1">
    <source>
        <dbReference type="ARBA" id="ARBA00022857"/>
    </source>
</evidence>
<dbReference type="InterPro" id="IPR008030">
    <property type="entry name" value="NmrA-like"/>
</dbReference>
<reference evidence="4 5" key="1">
    <citation type="submission" date="2024-07" db="EMBL/GenBank/DDBJ databases">
        <title>Section-level genome sequencing and comparative genomics of Aspergillus sections Usti and Cavernicolus.</title>
        <authorList>
            <consortium name="Lawrence Berkeley National Laboratory"/>
            <person name="Nybo J.L."/>
            <person name="Vesth T.C."/>
            <person name="Theobald S."/>
            <person name="Frisvad J.C."/>
            <person name="Larsen T.O."/>
            <person name="Kjaerboelling I."/>
            <person name="Rothschild-Mancinelli K."/>
            <person name="Lyhne E.K."/>
            <person name="Kogle M.E."/>
            <person name="Barry K."/>
            <person name="Clum A."/>
            <person name="Na H."/>
            <person name="Ledsgaard L."/>
            <person name="Lin J."/>
            <person name="Lipzen A."/>
            <person name="Kuo A."/>
            <person name="Riley R."/>
            <person name="Mondo S."/>
            <person name="LaButti K."/>
            <person name="Haridas S."/>
            <person name="Pangalinan J."/>
            <person name="Salamov A.A."/>
            <person name="Simmons B.A."/>
            <person name="Magnuson J.K."/>
            <person name="Chen J."/>
            <person name="Drula E."/>
            <person name="Henrissat B."/>
            <person name="Wiebenga A."/>
            <person name="Lubbers R.J."/>
            <person name="Gomes A.C."/>
            <person name="Macurrencykelacurrency M.R."/>
            <person name="Stajich J."/>
            <person name="Grigoriev I.V."/>
            <person name="Mortensen U.H."/>
            <person name="De vries R.P."/>
            <person name="Baker S.E."/>
            <person name="Andersen M.R."/>
        </authorList>
    </citation>
    <scope>NUCLEOTIDE SEQUENCE [LARGE SCALE GENOMIC DNA]</scope>
    <source>
        <strain evidence="4 5">CBS 756.74</strain>
    </source>
</reference>
<dbReference type="Proteomes" id="UP001610444">
    <property type="component" value="Unassembled WGS sequence"/>
</dbReference>
<dbReference type="RefSeq" id="XP_070894870.1">
    <property type="nucleotide sequence ID" value="XM_071046832.1"/>
</dbReference>
<dbReference type="Gene3D" id="3.40.50.720">
    <property type="entry name" value="NAD(P)-binding Rossmann-like Domain"/>
    <property type="match status" value="1"/>
</dbReference>
<keyword evidence="1" id="KW-0521">NADP</keyword>
<dbReference type="PANTHER" id="PTHR47706">
    <property type="entry name" value="NMRA-LIKE FAMILY PROTEIN"/>
    <property type="match status" value="1"/>
</dbReference>
<dbReference type="GeneID" id="98161996"/>
<evidence type="ECO:0000313" key="5">
    <source>
        <dbReference type="Proteomes" id="UP001610444"/>
    </source>
</evidence>
<name>A0ABR4JPN3_9EURO</name>
<dbReference type="EMBL" id="JBFXLR010000054">
    <property type="protein sequence ID" value="KAL2842002.1"/>
    <property type="molecule type" value="Genomic_DNA"/>
</dbReference>
<protein>
    <recommendedName>
        <fullName evidence="3">NmrA-like domain-containing protein</fullName>
    </recommendedName>
</protein>
<sequence length="304" mass="32593">MAPFRNIALAGASGNLGPAVLSALVSAEQFNITVLTRIGSTAPVHIPTGVSIKEVDYDSVENLTANLKGQDAVISILPPTPGGAEGQTNLIHAAVAANVSRFLPSEFGSDLDNILNRGYPVYSTKVAAQELLKELAAEGKISYTIVYNGAFLDWGLKVGFPISPREKRADLHDGGNQVYSTTTLGTVGRTVVSILNKPEETKNRVLRVAEASITLNELLAIAQEVVGPNGWIVTKPDTEEEVQKAAAKMGQGIITTETIFPFLQKAIWGEGNGGFFQETDNELLEIRELGREDIRKIIQDIVKG</sequence>
<dbReference type="Gene3D" id="3.90.25.10">
    <property type="entry name" value="UDP-galactose 4-epimerase, domain 1"/>
    <property type="match status" value="1"/>
</dbReference>
<keyword evidence="2" id="KW-0560">Oxidoreductase</keyword>
<accession>A0ABR4JPN3</accession>
<dbReference type="SUPFAM" id="SSF51735">
    <property type="entry name" value="NAD(P)-binding Rossmann-fold domains"/>
    <property type="match status" value="1"/>
</dbReference>
<dbReference type="CDD" id="cd05259">
    <property type="entry name" value="PCBER_SDR_a"/>
    <property type="match status" value="1"/>
</dbReference>
<evidence type="ECO:0000256" key="2">
    <source>
        <dbReference type="ARBA" id="ARBA00023002"/>
    </source>
</evidence>
<gene>
    <name evidence="4" type="ORF">BJX68DRAFT_270942</name>
</gene>
<organism evidence="4 5">
    <name type="scientific">Aspergillus pseudodeflectus</name>
    <dbReference type="NCBI Taxonomy" id="176178"/>
    <lineage>
        <taxon>Eukaryota</taxon>
        <taxon>Fungi</taxon>
        <taxon>Dikarya</taxon>
        <taxon>Ascomycota</taxon>
        <taxon>Pezizomycotina</taxon>
        <taxon>Eurotiomycetes</taxon>
        <taxon>Eurotiomycetidae</taxon>
        <taxon>Eurotiales</taxon>
        <taxon>Aspergillaceae</taxon>
        <taxon>Aspergillus</taxon>
        <taxon>Aspergillus subgen. Nidulantes</taxon>
    </lineage>
</organism>
<dbReference type="Pfam" id="PF05368">
    <property type="entry name" value="NmrA"/>
    <property type="match status" value="1"/>
</dbReference>
<dbReference type="InterPro" id="IPR036291">
    <property type="entry name" value="NAD(P)-bd_dom_sf"/>
</dbReference>